<dbReference type="RefSeq" id="WP_036152032.1">
    <property type="nucleotide sequence ID" value="NZ_AVCX01000011.1"/>
</dbReference>
<keyword evidence="2 3" id="KW-0378">Hydrolase</keyword>
<evidence type="ECO:0000313" key="7">
    <source>
        <dbReference type="Proteomes" id="UP000030437"/>
    </source>
</evidence>
<dbReference type="EMBL" id="JPVP01000050">
    <property type="protein sequence ID" value="KGR86745.1"/>
    <property type="molecule type" value="Genomic_DNA"/>
</dbReference>
<feature type="domain" description="HotDog ACOT-type" evidence="5">
    <location>
        <begin position="8"/>
        <end position="120"/>
    </location>
</feature>
<feature type="region of interest" description="Disordered" evidence="4">
    <location>
        <begin position="134"/>
        <end position="159"/>
    </location>
</feature>
<dbReference type="eggNOG" id="COG1607">
    <property type="taxonomic scope" value="Bacteria"/>
</dbReference>
<feature type="compositionally biased region" description="Basic residues" evidence="4">
    <location>
        <begin position="148"/>
        <end position="159"/>
    </location>
</feature>
<dbReference type="OrthoDB" id="9791628at2"/>
<dbReference type="GO" id="GO:0052816">
    <property type="term" value="F:long-chain fatty acyl-CoA hydrolase activity"/>
    <property type="evidence" value="ECO:0007669"/>
    <property type="project" value="TreeGrafter"/>
</dbReference>
<feature type="compositionally biased region" description="Basic and acidic residues" evidence="4">
    <location>
        <begin position="134"/>
        <end position="147"/>
    </location>
</feature>
<evidence type="ECO:0000313" key="6">
    <source>
        <dbReference type="EMBL" id="KGR86745.1"/>
    </source>
</evidence>
<dbReference type="AlphaFoldDB" id="A0A0A3ITI5"/>
<dbReference type="Pfam" id="PF03061">
    <property type="entry name" value="4HBT"/>
    <property type="match status" value="1"/>
</dbReference>
<dbReference type="PROSITE" id="PS51770">
    <property type="entry name" value="HOTDOG_ACOT"/>
    <property type="match status" value="1"/>
</dbReference>
<accession>A0A0A3ITI5</accession>
<dbReference type="GO" id="GO:0005829">
    <property type="term" value="C:cytosol"/>
    <property type="evidence" value="ECO:0007669"/>
    <property type="project" value="TreeGrafter"/>
</dbReference>
<keyword evidence="7" id="KW-1185">Reference proteome</keyword>
<dbReference type="CDD" id="cd03442">
    <property type="entry name" value="BFIT_BACH"/>
    <property type="match status" value="1"/>
</dbReference>
<comment type="similarity">
    <text evidence="1">Belongs to the acyl coenzyme A hydrolase family.</text>
</comment>
<comment type="caution">
    <text evidence="6">The sequence shown here is derived from an EMBL/GenBank/DDBJ whole genome shotgun (WGS) entry which is preliminary data.</text>
</comment>
<dbReference type="Proteomes" id="UP000030437">
    <property type="component" value="Unassembled WGS sequence"/>
</dbReference>
<organism evidence="6 7">
    <name type="scientific">Lysinibacillus odysseyi 34hs-1 = NBRC 100172</name>
    <dbReference type="NCBI Taxonomy" id="1220589"/>
    <lineage>
        <taxon>Bacteria</taxon>
        <taxon>Bacillati</taxon>
        <taxon>Bacillota</taxon>
        <taxon>Bacilli</taxon>
        <taxon>Bacillales</taxon>
        <taxon>Bacillaceae</taxon>
        <taxon>Lysinibacillus</taxon>
    </lineage>
</organism>
<dbReference type="Gene3D" id="3.10.129.10">
    <property type="entry name" value="Hotdog Thioesterase"/>
    <property type="match status" value="1"/>
</dbReference>
<dbReference type="STRING" id="1220589.CD32_05245"/>
<evidence type="ECO:0000259" key="5">
    <source>
        <dbReference type="PROSITE" id="PS51770"/>
    </source>
</evidence>
<evidence type="ECO:0000256" key="4">
    <source>
        <dbReference type="SAM" id="MobiDB-lite"/>
    </source>
</evidence>
<protein>
    <submittedName>
        <fullName evidence="6">Acyl-CoA hydrolase</fullName>
    </submittedName>
</protein>
<dbReference type="InterPro" id="IPR006683">
    <property type="entry name" value="Thioestr_dom"/>
</dbReference>
<evidence type="ECO:0000256" key="3">
    <source>
        <dbReference type="PROSITE-ProRule" id="PRU01106"/>
    </source>
</evidence>
<gene>
    <name evidence="6" type="ORF">CD32_05245</name>
</gene>
<dbReference type="SUPFAM" id="SSF54637">
    <property type="entry name" value="Thioesterase/thiol ester dehydrase-isomerase"/>
    <property type="match status" value="1"/>
</dbReference>
<dbReference type="PANTHER" id="PTHR11049:SF24">
    <property type="entry name" value="CYTOSOLIC ACYL COENZYME A THIOESTER HYDROLASE"/>
    <property type="match status" value="1"/>
</dbReference>
<name>A0A0A3ITI5_9BACI</name>
<dbReference type="InterPro" id="IPR040170">
    <property type="entry name" value="Cytosol_ACT"/>
</dbReference>
<dbReference type="PANTHER" id="PTHR11049">
    <property type="entry name" value="ACYL COENZYME A THIOESTER HYDROLASE"/>
    <property type="match status" value="1"/>
</dbReference>
<dbReference type="InterPro" id="IPR033120">
    <property type="entry name" value="HOTDOG_ACOT"/>
</dbReference>
<reference evidence="6 7" key="1">
    <citation type="submission" date="2014-02" db="EMBL/GenBank/DDBJ databases">
        <title>Draft genome sequence of Lysinibacillus odysseyi NBRC 100172.</title>
        <authorList>
            <person name="Zhang F."/>
            <person name="Wang G."/>
            <person name="Zhang L."/>
        </authorList>
    </citation>
    <scope>NUCLEOTIDE SEQUENCE [LARGE SCALE GENOMIC DNA]</scope>
    <source>
        <strain evidence="6 7">NBRC 100172</strain>
    </source>
</reference>
<dbReference type="InterPro" id="IPR029069">
    <property type="entry name" value="HotDog_dom_sf"/>
</dbReference>
<proteinExistence type="inferred from homology"/>
<dbReference type="GO" id="GO:0009062">
    <property type="term" value="P:fatty acid catabolic process"/>
    <property type="evidence" value="ECO:0007669"/>
    <property type="project" value="TreeGrafter"/>
</dbReference>
<evidence type="ECO:0000256" key="2">
    <source>
        <dbReference type="ARBA" id="ARBA00022801"/>
    </source>
</evidence>
<evidence type="ECO:0000256" key="1">
    <source>
        <dbReference type="ARBA" id="ARBA00010458"/>
    </source>
</evidence>
<dbReference type="GO" id="GO:0006637">
    <property type="term" value="P:acyl-CoA metabolic process"/>
    <property type="evidence" value="ECO:0007669"/>
    <property type="project" value="TreeGrafter"/>
</dbReference>
<sequence length="159" mass="17831">MGNTVPMSSSRTHQTRLIMPSDTNHHKSIFGGQVLRYIDEIAALAAMKHSKGEVVTASIDSVDFVSSAYAGDVLELESMVTYTGRTSMEVYVRVVCRDLKSGAERLTTESFVTMVAIDEQGKPREVVGIHPETETERRLFETGPARREYRKKKRELAHK</sequence>